<dbReference type="AlphaFoldDB" id="A0A9P5RPM8"/>
<dbReference type="PROSITE" id="PS51387">
    <property type="entry name" value="FAD_PCMH"/>
    <property type="match status" value="1"/>
</dbReference>
<evidence type="ECO:0000259" key="3">
    <source>
        <dbReference type="PROSITE" id="PS51387"/>
    </source>
</evidence>
<keyword evidence="5" id="KW-1185">Reference proteome</keyword>
<dbReference type="InterPro" id="IPR036318">
    <property type="entry name" value="FAD-bd_PCMH-like_sf"/>
</dbReference>
<dbReference type="InterPro" id="IPR050432">
    <property type="entry name" value="FAD-linked_Oxidoreductases_BP"/>
</dbReference>
<dbReference type="Pfam" id="PF08031">
    <property type="entry name" value="BBE"/>
    <property type="match status" value="1"/>
</dbReference>
<dbReference type="Pfam" id="PF01565">
    <property type="entry name" value="FAD_binding_4"/>
    <property type="match status" value="1"/>
</dbReference>
<dbReference type="Gene3D" id="3.30.465.10">
    <property type="match status" value="2"/>
</dbReference>
<comment type="caution">
    <text evidence="4">The sequence shown here is derived from an EMBL/GenBank/DDBJ whole genome shotgun (WGS) entry which is preliminary data.</text>
</comment>
<dbReference type="SUPFAM" id="SSF56176">
    <property type="entry name" value="FAD-binding/transporter-associated domain-like"/>
    <property type="match status" value="1"/>
</dbReference>
<dbReference type="OrthoDB" id="9983560at2759"/>
<protein>
    <recommendedName>
        <fullName evidence="3">FAD-binding PCMH-type domain-containing protein</fullName>
    </recommendedName>
</protein>
<feature type="domain" description="FAD-binding PCMH-type" evidence="3">
    <location>
        <begin position="98"/>
        <end position="284"/>
    </location>
</feature>
<comment type="similarity">
    <text evidence="1">Belongs to the oxygen-dependent FAD-linked oxidoreductase family.</text>
</comment>
<dbReference type="Proteomes" id="UP000748756">
    <property type="component" value="Unassembled WGS sequence"/>
</dbReference>
<accession>A0A9P5RPM8</accession>
<evidence type="ECO:0000313" key="5">
    <source>
        <dbReference type="Proteomes" id="UP000748756"/>
    </source>
</evidence>
<evidence type="ECO:0000313" key="4">
    <source>
        <dbReference type="EMBL" id="KAF9136547.1"/>
    </source>
</evidence>
<dbReference type="EMBL" id="JAAAUQ010001655">
    <property type="protein sequence ID" value="KAF9136547.1"/>
    <property type="molecule type" value="Genomic_DNA"/>
</dbReference>
<dbReference type="InterPro" id="IPR006094">
    <property type="entry name" value="Oxid_FAD_bind_N"/>
</dbReference>
<dbReference type="InterPro" id="IPR016166">
    <property type="entry name" value="FAD-bd_PCMH"/>
</dbReference>
<proteinExistence type="inferred from homology"/>
<dbReference type="InterPro" id="IPR016169">
    <property type="entry name" value="FAD-bd_PCMH_sub2"/>
</dbReference>
<evidence type="ECO:0000256" key="2">
    <source>
        <dbReference type="ARBA" id="ARBA00023002"/>
    </source>
</evidence>
<dbReference type="PANTHER" id="PTHR13878">
    <property type="entry name" value="GULONOLACTONE OXIDASE"/>
    <property type="match status" value="1"/>
</dbReference>
<dbReference type="InterPro" id="IPR012951">
    <property type="entry name" value="BBE"/>
</dbReference>
<dbReference type="GO" id="GO:0016491">
    <property type="term" value="F:oxidoreductase activity"/>
    <property type="evidence" value="ECO:0007669"/>
    <property type="project" value="UniProtKB-KW"/>
</dbReference>
<sequence>MQPCWPSAEIWSTFNATVKGRLIATFPVARTCSDPYYDPAACRDVREHYRDLPWRQSQPATAQYSNWESVTVMDNNKSQVIQGCFGYEGHQRHQPCHQGAVPLYTVKALNIADVQATVRFASTHNIRLTVKNTGHDLLGRSMAPNSISLWMHFMNKIDVVDGFVPEGASSLSQETTGENAIILEPGVLWRDAYVAADAKNRIVVGGAESTVGAAGGYCLGGGHSPLSPRHGLCVDNVLQYKIVTPDGELRVANAYQNQDLFWALRGGGPGFGVVVEAVYRTHPDLGNGVSYVTALIFAFNDEAKTQVVRELLARQLEWSEKGWSGTTYVDGSRISLMLSFLGLGGTVILGLDYGHRPSFLSTYNALSRLILDKLAGINRLVGSRLIPQSLFESPQSINTLAAAMNDIQENIEASGGGRGVGDFLGGLRRGYLVGLVAGGEVASAAGKNRSNETSVHPAWRKALTIIQVIVDWDTNDSDAHALYTQQLDIQQALTSSIGRLTHLTPGSGAYSNEADPNEPDWQQNFWGDNYQRLYDIKKRIDPEGLFVCRRCVGSEEWDEDMMCPS</sequence>
<keyword evidence="2" id="KW-0560">Oxidoreductase</keyword>
<dbReference type="PANTHER" id="PTHR13878:SF91">
    <property type="entry name" value="FAD BINDING DOMAIN PROTEIN (AFU_ORTHOLOGUE AFUA_6G12070)-RELATED"/>
    <property type="match status" value="1"/>
</dbReference>
<reference evidence="4" key="1">
    <citation type="journal article" date="2020" name="Fungal Divers.">
        <title>Resolving the Mortierellaceae phylogeny through synthesis of multi-gene phylogenetics and phylogenomics.</title>
        <authorList>
            <person name="Vandepol N."/>
            <person name="Liber J."/>
            <person name="Desiro A."/>
            <person name="Na H."/>
            <person name="Kennedy M."/>
            <person name="Barry K."/>
            <person name="Grigoriev I.V."/>
            <person name="Miller A.N."/>
            <person name="O'Donnell K."/>
            <person name="Stajich J.E."/>
            <person name="Bonito G."/>
        </authorList>
    </citation>
    <scope>NUCLEOTIDE SEQUENCE</scope>
    <source>
        <strain evidence="4">NRRL 6426</strain>
    </source>
</reference>
<gene>
    <name evidence="4" type="ORF">BG015_003095</name>
</gene>
<organism evidence="4 5">
    <name type="scientific">Linnemannia schmuckeri</name>
    <dbReference type="NCBI Taxonomy" id="64567"/>
    <lineage>
        <taxon>Eukaryota</taxon>
        <taxon>Fungi</taxon>
        <taxon>Fungi incertae sedis</taxon>
        <taxon>Mucoromycota</taxon>
        <taxon>Mortierellomycotina</taxon>
        <taxon>Mortierellomycetes</taxon>
        <taxon>Mortierellales</taxon>
        <taxon>Mortierellaceae</taxon>
        <taxon>Linnemannia</taxon>
    </lineage>
</organism>
<name>A0A9P5RPM8_9FUNG</name>
<evidence type="ECO:0000256" key="1">
    <source>
        <dbReference type="ARBA" id="ARBA00005466"/>
    </source>
</evidence>
<dbReference type="GO" id="GO:0071949">
    <property type="term" value="F:FAD binding"/>
    <property type="evidence" value="ECO:0007669"/>
    <property type="project" value="InterPro"/>
</dbReference>